<keyword evidence="3" id="KW-1185">Reference proteome</keyword>
<organism evidence="2 3">
    <name type="scientific">Lupinus luteus</name>
    <name type="common">European yellow lupine</name>
    <dbReference type="NCBI Taxonomy" id="3873"/>
    <lineage>
        <taxon>Eukaryota</taxon>
        <taxon>Viridiplantae</taxon>
        <taxon>Streptophyta</taxon>
        <taxon>Embryophyta</taxon>
        <taxon>Tracheophyta</taxon>
        <taxon>Spermatophyta</taxon>
        <taxon>Magnoliopsida</taxon>
        <taxon>eudicotyledons</taxon>
        <taxon>Gunneridae</taxon>
        <taxon>Pentapetalae</taxon>
        <taxon>rosids</taxon>
        <taxon>fabids</taxon>
        <taxon>Fabales</taxon>
        <taxon>Fabaceae</taxon>
        <taxon>Papilionoideae</taxon>
        <taxon>50 kb inversion clade</taxon>
        <taxon>genistoids sensu lato</taxon>
        <taxon>core genistoids</taxon>
        <taxon>Genisteae</taxon>
        <taxon>Lupinus</taxon>
    </lineage>
</organism>
<comment type="caution">
    <text evidence="2">The sequence shown here is derived from an EMBL/GenBank/DDBJ whole genome shotgun (WGS) entry which is preliminary data.</text>
</comment>
<dbReference type="EMBL" id="CAXHTB010000018">
    <property type="protein sequence ID" value="CAL0325817.1"/>
    <property type="molecule type" value="Genomic_DNA"/>
</dbReference>
<proteinExistence type="predicted"/>
<feature type="compositionally biased region" description="Polar residues" evidence="1">
    <location>
        <begin position="50"/>
        <end position="65"/>
    </location>
</feature>
<sequence>MSRHTENMCVVETSNGSSPYQDNFFFSNDGSSGYLECIVPDNCFRPGSSSSANSLYSRKSTSSAPSDDDQKINSFNNTNSIEHLASSFSPQEGSYNMSAIFNNNINSNALRVEHDGCMDDNNKLYNEYEYEYPISESGRSYGLMNESASSTICFPPFEDVDLGYHPLF</sequence>
<name>A0AAV1XWV7_LUPLU</name>
<feature type="region of interest" description="Disordered" evidence="1">
    <location>
        <begin position="50"/>
        <end position="75"/>
    </location>
</feature>
<gene>
    <name evidence="2" type="ORF">LLUT_LOCUS26877</name>
</gene>
<accession>A0AAV1XWV7</accession>
<evidence type="ECO:0000313" key="3">
    <source>
        <dbReference type="Proteomes" id="UP001497480"/>
    </source>
</evidence>
<protein>
    <submittedName>
        <fullName evidence="2">Uncharacterized protein</fullName>
    </submittedName>
</protein>
<dbReference type="AlphaFoldDB" id="A0AAV1XWV7"/>
<reference evidence="2 3" key="1">
    <citation type="submission" date="2024-03" db="EMBL/GenBank/DDBJ databases">
        <authorList>
            <person name="Martinez-Hernandez J."/>
        </authorList>
    </citation>
    <scope>NUCLEOTIDE SEQUENCE [LARGE SCALE GENOMIC DNA]</scope>
</reference>
<evidence type="ECO:0000313" key="2">
    <source>
        <dbReference type="EMBL" id="CAL0325817.1"/>
    </source>
</evidence>
<evidence type="ECO:0000256" key="1">
    <source>
        <dbReference type="SAM" id="MobiDB-lite"/>
    </source>
</evidence>
<dbReference type="Proteomes" id="UP001497480">
    <property type="component" value="Unassembled WGS sequence"/>
</dbReference>